<sequence>PEIVIDLHVLIPPGRIAVPVERRPSVINLGPLGTYHQYRIFTSTAFIHYMQTHPSQLILSMLTSLIMCCGMKKDYSGYSGVDQELLGFYGS</sequence>
<organism evidence="1 2">
    <name type="scientific">Cichlidogyrus casuarinus</name>
    <dbReference type="NCBI Taxonomy" id="1844966"/>
    <lineage>
        <taxon>Eukaryota</taxon>
        <taxon>Metazoa</taxon>
        <taxon>Spiralia</taxon>
        <taxon>Lophotrochozoa</taxon>
        <taxon>Platyhelminthes</taxon>
        <taxon>Monogenea</taxon>
        <taxon>Monopisthocotylea</taxon>
        <taxon>Dactylogyridea</taxon>
        <taxon>Ancyrocephalidae</taxon>
        <taxon>Cichlidogyrus</taxon>
    </lineage>
</organism>
<dbReference type="Proteomes" id="UP001626550">
    <property type="component" value="Unassembled WGS sequence"/>
</dbReference>
<reference evidence="1 2" key="1">
    <citation type="submission" date="2024-11" db="EMBL/GenBank/DDBJ databases">
        <title>Adaptive evolution of stress response genes in parasites aligns with host niche diversity.</title>
        <authorList>
            <person name="Hahn C."/>
            <person name="Resl P."/>
        </authorList>
    </citation>
    <scope>NUCLEOTIDE SEQUENCE [LARGE SCALE GENOMIC DNA]</scope>
    <source>
        <strain evidence="1">EGGRZ-B1_66</strain>
        <tissue evidence="1">Body</tissue>
    </source>
</reference>
<proteinExistence type="predicted"/>
<gene>
    <name evidence="1" type="ORF">Ciccas_012272</name>
</gene>
<dbReference type="EMBL" id="JBJKFK010004205">
    <property type="protein sequence ID" value="KAL3309182.1"/>
    <property type="molecule type" value="Genomic_DNA"/>
</dbReference>
<evidence type="ECO:0000313" key="2">
    <source>
        <dbReference type="Proteomes" id="UP001626550"/>
    </source>
</evidence>
<comment type="caution">
    <text evidence="1">The sequence shown here is derived from an EMBL/GenBank/DDBJ whole genome shotgun (WGS) entry which is preliminary data.</text>
</comment>
<keyword evidence="2" id="KW-1185">Reference proteome</keyword>
<feature type="non-terminal residue" evidence="1">
    <location>
        <position position="1"/>
    </location>
</feature>
<dbReference type="AlphaFoldDB" id="A0ABD2PNW2"/>
<accession>A0ABD2PNW2</accession>
<protein>
    <submittedName>
        <fullName evidence="1">Uncharacterized protein</fullName>
    </submittedName>
</protein>
<evidence type="ECO:0000313" key="1">
    <source>
        <dbReference type="EMBL" id="KAL3309182.1"/>
    </source>
</evidence>
<name>A0ABD2PNW2_9PLAT</name>